<dbReference type="AlphaFoldDB" id="A0A914DFB0"/>
<accession>A0A914DFB0</accession>
<proteinExistence type="predicted"/>
<name>A0A914DFB0_9BILA</name>
<keyword evidence="1" id="KW-1185">Reference proteome</keyword>
<evidence type="ECO:0000313" key="2">
    <source>
        <dbReference type="WBParaSite" id="ACRNAN_scaffold2564.g22923.t1"/>
    </source>
</evidence>
<organism evidence="1 2">
    <name type="scientific">Acrobeloides nanus</name>
    <dbReference type="NCBI Taxonomy" id="290746"/>
    <lineage>
        <taxon>Eukaryota</taxon>
        <taxon>Metazoa</taxon>
        <taxon>Ecdysozoa</taxon>
        <taxon>Nematoda</taxon>
        <taxon>Chromadorea</taxon>
        <taxon>Rhabditida</taxon>
        <taxon>Tylenchina</taxon>
        <taxon>Cephalobomorpha</taxon>
        <taxon>Cephaloboidea</taxon>
        <taxon>Cephalobidae</taxon>
        <taxon>Acrobeloides</taxon>
    </lineage>
</organism>
<dbReference type="WBParaSite" id="ACRNAN_scaffold2564.g22923.t1">
    <property type="protein sequence ID" value="ACRNAN_scaffold2564.g22923.t1"/>
    <property type="gene ID" value="ACRNAN_scaffold2564.g22923"/>
</dbReference>
<dbReference type="Proteomes" id="UP000887540">
    <property type="component" value="Unplaced"/>
</dbReference>
<reference evidence="2" key="1">
    <citation type="submission" date="2022-11" db="UniProtKB">
        <authorList>
            <consortium name="WormBaseParasite"/>
        </authorList>
    </citation>
    <scope>IDENTIFICATION</scope>
</reference>
<evidence type="ECO:0000313" key="1">
    <source>
        <dbReference type="Proteomes" id="UP000887540"/>
    </source>
</evidence>
<sequence>MYVNRGSGVDQNFGNTSVQNDKQQTFPWNSTIFGYSVAIWSFPLDNAAVIDRSGVLLYSMITDKTLKNVDGCATCANGWTKCDCSDMCSECFSCDFLCDGDECASCPNKCAECRSCKDEEDKCRDNVRQMCAKCQPYVKQIVSLLRNATIEYYNKNKIFGCMDCNAYNFNPNANVDDGTCQTNYTYKNYTIGGVFQKCQIVTNNESTDPIQHLCDNYRQINVDTNLVNEDYVCVKGFQAVKILDFRMKLPARIEKRTYKKCKGWLFWKTCTDHINVNIFHDDVAHIESYVCQPIDGGSSINDIEMGYLFGGFYGKNTTNNVTGDMTCPDQFTKHNLFDIVVCLSRDYRDRRFSVELGGFFSCQTKKEEASCPTGFVQHLATTIEGCDVYVCLGTDTYMRLKLPLIKRPPFERNPDAVSNETEIIING</sequence>
<protein>
    <submittedName>
        <fullName evidence="2">TNFR-Cys domain-containing protein</fullName>
    </submittedName>
</protein>